<dbReference type="InterPro" id="IPR012340">
    <property type="entry name" value="NA-bd_OB-fold"/>
</dbReference>
<dbReference type="InterPro" id="IPR014722">
    <property type="entry name" value="Rib_uL2_dom2"/>
</dbReference>
<evidence type="ECO:0000256" key="6">
    <source>
        <dbReference type="ARBA" id="ARBA00022917"/>
    </source>
</evidence>
<protein>
    <recommendedName>
        <fullName evidence="10">Elongation factor P C-terminal domain-containing protein</fullName>
    </recommendedName>
</protein>
<comment type="subcellular location">
    <subcellularLocation>
        <location evidence="1">Cytoplasm</location>
    </subcellularLocation>
</comment>
<dbReference type="InterPro" id="IPR001059">
    <property type="entry name" value="Transl_elong_P/YeiP_cen"/>
</dbReference>
<dbReference type="InterPro" id="IPR013185">
    <property type="entry name" value="Transl_elong_KOW-like"/>
</dbReference>
<dbReference type="HAMAP" id="MF_00141">
    <property type="entry name" value="EF_P"/>
    <property type="match status" value="1"/>
</dbReference>
<dbReference type="SUPFAM" id="SSF50104">
    <property type="entry name" value="Translation proteins SH3-like domain"/>
    <property type="match status" value="1"/>
</dbReference>
<dbReference type="InterPro" id="IPR008991">
    <property type="entry name" value="Translation_prot_SH3-like_sf"/>
</dbReference>
<feature type="domain" description="Translation elongation factor P/YeiP central" evidence="8">
    <location>
        <begin position="57"/>
        <end position="111"/>
    </location>
</feature>
<name>A0A381ULM6_9ZZZZ</name>
<dbReference type="NCBIfam" id="TIGR00038">
    <property type="entry name" value="efp"/>
    <property type="match status" value="1"/>
</dbReference>
<dbReference type="PANTHER" id="PTHR30053">
    <property type="entry name" value="ELONGATION FACTOR P"/>
    <property type="match status" value="1"/>
</dbReference>
<dbReference type="InterPro" id="IPR020599">
    <property type="entry name" value="Transl_elong_fac_P/YeiP"/>
</dbReference>
<dbReference type="SMART" id="SM00841">
    <property type="entry name" value="Elong-fact-P_C"/>
    <property type="match status" value="1"/>
</dbReference>
<dbReference type="AlphaFoldDB" id="A0A381ULM6"/>
<sequence length="177" mass="19906">MAVKHKGEVAVVLECQHRTPPKTRAFVQATLRSIRTGKSFDTRFSSTEKVDVIPLNRRKMEYSYRAGDDFVFTDPETYEPETIMPELVGDAVDYMVENCEVEITFIEGNPAVLELPSSVVLTVTDAPEGVKGDSTTNVMKTVTLETGKKIQAPLFIKNGERLKIDTREGKYMERVNK</sequence>
<evidence type="ECO:0000259" key="8">
    <source>
        <dbReference type="SMART" id="SM01185"/>
    </source>
</evidence>
<dbReference type="GO" id="GO:0003746">
    <property type="term" value="F:translation elongation factor activity"/>
    <property type="evidence" value="ECO:0007669"/>
    <property type="project" value="UniProtKB-KW"/>
</dbReference>
<comment type="pathway">
    <text evidence="2">Protein biosynthesis; polypeptide chain elongation.</text>
</comment>
<dbReference type="GO" id="GO:0005829">
    <property type="term" value="C:cytosol"/>
    <property type="evidence" value="ECO:0007669"/>
    <property type="project" value="UniProtKB-ARBA"/>
</dbReference>
<evidence type="ECO:0000256" key="5">
    <source>
        <dbReference type="ARBA" id="ARBA00022768"/>
    </source>
</evidence>
<feature type="domain" description="Elongation factor P C-terminal" evidence="7">
    <location>
        <begin position="119"/>
        <end position="174"/>
    </location>
</feature>
<dbReference type="NCBIfam" id="NF001810">
    <property type="entry name" value="PRK00529.1"/>
    <property type="match status" value="1"/>
</dbReference>
<reference evidence="9" key="1">
    <citation type="submission" date="2018-05" db="EMBL/GenBank/DDBJ databases">
        <authorList>
            <person name="Lanie J.A."/>
            <person name="Ng W.-L."/>
            <person name="Kazmierczak K.M."/>
            <person name="Andrzejewski T.M."/>
            <person name="Davidsen T.M."/>
            <person name="Wayne K.J."/>
            <person name="Tettelin H."/>
            <person name="Glass J.I."/>
            <person name="Rusch D."/>
            <person name="Podicherti R."/>
            <person name="Tsui H.-C.T."/>
            <person name="Winkler M.E."/>
        </authorList>
    </citation>
    <scope>NUCLEOTIDE SEQUENCE</scope>
</reference>
<keyword evidence="4" id="KW-0963">Cytoplasm</keyword>
<comment type="similarity">
    <text evidence="3">Belongs to the elongation factor P family.</text>
</comment>
<dbReference type="CDD" id="cd05794">
    <property type="entry name" value="S1_EF-P_repeat_2"/>
    <property type="match status" value="1"/>
</dbReference>
<organism evidence="9">
    <name type="scientific">marine metagenome</name>
    <dbReference type="NCBI Taxonomy" id="408172"/>
    <lineage>
        <taxon>unclassified sequences</taxon>
        <taxon>metagenomes</taxon>
        <taxon>ecological metagenomes</taxon>
    </lineage>
</organism>
<dbReference type="CDD" id="cd04470">
    <property type="entry name" value="S1_EF-P_repeat_1"/>
    <property type="match status" value="1"/>
</dbReference>
<gene>
    <name evidence="9" type="ORF">METZ01_LOCUS81884</name>
</gene>
<evidence type="ECO:0008006" key="10">
    <source>
        <dbReference type="Google" id="ProtNLM"/>
    </source>
</evidence>
<dbReference type="SMART" id="SM01185">
    <property type="entry name" value="EFP"/>
    <property type="match status" value="1"/>
</dbReference>
<proteinExistence type="inferred from homology"/>
<dbReference type="Pfam" id="PF01132">
    <property type="entry name" value="EFP"/>
    <property type="match status" value="1"/>
</dbReference>
<evidence type="ECO:0000256" key="4">
    <source>
        <dbReference type="ARBA" id="ARBA00022490"/>
    </source>
</evidence>
<dbReference type="PIRSF" id="PIRSF005901">
    <property type="entry name" value="EF-P"/>
    <property type="match status" value="1"/>
</dbReference>
<evidence type="ECO:0000259" key="7">
    <source>
        <dbReference type="SMART" id="SM00841"/>
    </source>
</evidence>
<dbReference type="UniPathway" id="UPA00345"/>
<keyword evidence="5" id="KW-0251">Elongation factor</keyword>
<dbReference type="Gene3D" id="2.30.30.30">
    <property type="match status" value="1"/>
</dbReference>
<dbReference type="Pfam" id="PF09285">
    <property type="entry name" value="Elong-fact-P_C"/>
    <property type="match status" value="1"/>
</dbReference>
<dbReference type="InterPro" id="IPR015365">
    <property type="entry name" value="Elong-fact-P_C"/>
</dbReference>
<keyword evidence="6" id="KW-0648">Protein biosynthesis</keyword>
<evidence type="ECO:0000256" key="1">
    <source>
        <dbReference type="ARBA" id="ARBA00004496"/>
    </source>
</evidence>
<evidence type="ECO:0000313" key="9">
    <source>
        <dbReference type="EMBL" id="SVA29030.1"/>
    </source>
</evidence>
<evidence type="ECO:0000256" key="3">
    <source>
        <dbReference type="ARBA" id="ARBA00009479"/>
    </source>
</evidence>
<evidence type="ECO:0000256" key="2">
    <source>
        <dbReference type="ARBA" id="ARBA00004815"/>
    </source>
</evidence>
<dbReference type="Gene3D" id="2.40.50.140">
    <property type="entry name" value="Nucleic acid-binding proteins"/>
    <property type="match status" value="2"/>
</dbReference>
<dbReference type="FunFam" id="2.40.50.140:FF:000004">
    <property type="entry name" value="Elongation factor P"/>
    <property type="match status" value="1"/>
</dbReference>
<dbReference type="GO" id="GO:0043043">
    <property type="term" value="P:peptide biosynthetic process"/>
    <property type="evidence" value="ECO:0007669"/>
    <property type="project" value="InterPro"/>
</dbReference>
<dbReference type="SUPFAM" id="SSF50249">
    <property type="entry name" value="Nucleic acid-binding proteins"/>
    <property type="match status" value="2"/>
</dbReference>
<dbReference type="PANTHER" id="PTHR30053:SF12">
    <property type="entry name" value="ELONGATION FACTOR P (EF-P) FAMILY PROTEIN"/>
    <property type="match status" value="1"/>
</dbReference>
<dbReference type="InterPro" id="IPR011768">
    <property type="entry name" value="Transl_elongation_fac_P"/>
</dbReference>
<dbReference type="EMBL" id="UINC01006685">
    <property type="protein sequence ID" value="SVA29030.1"/>
    <property type="molecule type" value="Genomic_DNA"/>
</dbReference>
<dbReference type="Pfam" id="PF08207">
    <property type="entry name" value="EFP_N"/>
    <property type="match status" value="1"/>
</dbReference>
<accession>A0A381ULM6</accession>